<dbReference type="GeneID" id="30026169"/>
<dbReference type="Proteomes" id="UP000076744">
    <property type="component" value="Unassembled WGS sequence"/>
</dbReference>
<evidence type="ECO:0000256" key="1">
    <source>
        <dbReference type="SAM" id="Phobius"/>
    </source>
</evidence>
<keyword evidence="4" id="KW-1185">Reference proteome</keyword>
<dbReference type="InterPro" id="IPR056121">
    <property type="entry name" value="DUF7704"/>
</dbReference>
<comment type="caution">
    <text evidence="3">The sequence shown here is derived from an EMBL/GenBank/DDBJ whole genome shotgun (WGS) entry which is preliminary data.</text>
</comment>
<name>A0A167ACY6_CORFA</name>
<gene>
    <name evidence="3" type="ORF">ISF_09877</name>
</gene>
<keyword evidence="1" id="KW-0812">Transmembrane</keyword>
<sequence>MAAAESTAVVPFFYRFFFQNVDPLIALWGAYLNLADPSAAVRASAPASTYDPRQVFLFHQAGGLALAVAVLSALVPRRSRDLGVWRALQLALLLSDFAGLSGIYHGLEVQGRLRPGAWTADDWALAGSYALLTAVRALFLLGVGFGGAPAAPATKAV</sequence>
<organism evidence="3 4">
    <name type="scientific">Cordyceps fumosorosea (strain ARSEF 2679)</name>
    <name type="common">Isaria fumosorosea</name>
    <dbReference type="NCBI Taxonomy" id="1081104"/>
    <lineage>
        <taxon>Eukaryota</taxon>
        <taxon>Fungi</taxon>
        <taxon>Dikarya</taxon>
        <taxon>Ascomycota</taxon>
        <taxon>Pezizomycotina</taxon>
        <taxon>Sordariomycetes</taxon>
        <taxon>Hypocreomycetidae</taxon>
        <taxon>Hypocreales</taxon>
        <taxon>Cordycipitaceae</taxon>
        <taxon>Cordyceps</taxon>
    </lineage>
</organism>
<proteinExistence type="predicted"/>
<evidence type="ECO:0000313" key="3">
    <source>
        <dbReference type="EMBL" id="OAA38786.1"/>
    </source>
</evidence>
<dbReference type="PANTHER" id="PTHR37019:SF1">
    <property type="entry name" value="EXPERA DOMAIN-CONTAINING PROTEIN"/>
    <property type="match status" value="1"/>
</dbReference>
<dbReference type="EMBL" id="AZHB01000089">
    <property type="protein sequence ID" value="OAA38786.1"/>
    <property type="molecule type" value="Genomic_DNA"/>
</dbReference>
<evidence type="ECO:0000313" key="4">
    <source>
        <dbReference type="Proteomes" id="UP000076744"/>
    </source>
</evidence>
<keyword evidence="1" id="KW-0472">Membrane</keyword>
<protein>
    <submittedName>
        <fullName evidence="3">Beta-mannosidase mndA</fullName>
    </submittedName>
</protein>
<dbReference type="PANTHER" id="PTHR37019">
    <property type="entry name" value="CHROMOSOME 1, WHOLE GENOME SHOTGUN SEQUENCE"/>
    <property type="match status" value="1"/>
</dbReference>
<feature type="transmembrane region" description="Helical" evidence="1">
    <location>
        <begin position="87"/>
        <end position="107"/>
    </location>
</feature>
<feature type="domain" description="DUF7704" evidence="2">
    <location>
        <begin position="8"/>
        <end position="143"/>
    </location>
</feature>
<evidence type="ECO:0000259" key="2">
    <source>
        <dbReference type="Pfam" id="PF24803"/>
    </source>
</evidence>
<dbReference type="AlphaFoldDB" id="A0A167ACY6"/>
<feature type="transmembrane region" description="Helical" evidence="1">
    <location>
        <begin position="56"/>
        <end position="75"/>
    </location>
</feature>
<dbReference type="RefSeq" id="XP_018699333.1">
    <property type="nucleotide sequence ID" value="XM_018853477.1"/>
</dbReference>
<dbReference type="Pfam" id="PF24803">
    <property type="entry name" value="DUF7704"/>
    <property type="match status" value="1"/>
</dbReference>
<dbReference type="OrthoDB" id="5313995at2759"/>
<keyword evidence="1" id="KW-1133">Transmembrane helix</keyword>
<reference evidence="3 4" key="1">
    <citation type="journal article" date="2016" name="Genome Biol. Evol.">
        <title>Divergent and convergent evolution of fungal pathogenicity.</title>
        <authorList>
            <person name="Shang Y."/>
            <person name="Xiao G."/>
            <person name="Zheng P."/>
            <person name="Cen K."/>
            <person name="Zhan S."/>
            <person name="Wang C."/>
        </authorList>
    </citation>
    <scope>NUCLEOTIDE SEQUENCE [LARGE SCALE GENOMIC DNA]</scope>
    <source>
        <strain evidence="3 4">ARSEF 2679</strain>
    </source>
</reference>
<accession>A0A167ACY6</accession>
<feature type="transmembrane region" description="Helical" evidence="1">
    <location>
        <begin position="127"/>
        <end position="151"/>
    </location>
</feature>